<dbReference type="InterPro" id="IPR003742">
    <property type="entry name" value="RlmH-like"/>
</dbReference>
<evidence type="ECO:0000256" key="5">
    <source>
        <dbReference type="HAMAP-Rule" id="MF_00658"/>
    </source>
</evidence>
<feature type="binding site" evidence="5">
    <location>
        <position position="73"/>
    </location>
    <ligand>
        <name>S-adenosyl-L-methionine</name>
        <dbReference type="ChEBI" id="CHEBI:59789"/>
    </ligand>
</feature>
<dbReference type="Proteomes" id="UP001207116">
    <property type="component" value="Unassembled WGS sequence"/>
</dbReference>
<dbReference type="Gene3D" id="3.40.1280.10">
    <property type="match status" value="1"/>
</dbReference>
<dbReference type="InterPro" id="IPR029026">
    <property type="entry name" value="tRNA_m1G_MTases_N"/>
</dbReference>
<dbReference type="Pfam" id="PF02590">
    <property type="entry name" value="SPOUT_MTase"/>
    <property type="match status" value="1"/>
</dbReference>
<comment type="similarity">
    <text evidence="4 5">Belongs to the RNA methyltransferase RlmH family.</text>
</comment>
<keyword evidence="5" id="KW-0963">Cytoplasm</keyword>
<keyword evidence="5" id="KW-0698">rRNA processing</keyword>
<dbReference type="InterPro" id="IPR029028">
    <property type="entry name" value="Alpha/beta_knot_MTases"/>
</dbReference>
<comment type="subunit">
    <text evidence="5">Homodimer.</text>
</comment>
<dbReference type="PIRSF" id="PIRSF004505">
    <property type="entry name" value="MT_bac"/>
    <property type="match status" value="1"/>
</dbReference>
<dbReference type="SUPFAM" id="SSF75217">
    <property type="entry name" value="alpha/beta knot"/>
    <property type="match status" value="1"/>
</dbReference>
<accession>A0AAE3MLW8</accession>
<dbReference type="PANTHER" id="PTHR33603:SF1">
    <property type="entry name" value="RIBOSOMAL RNA LARGE SUBUNIT METHYLTRANSFERASE H"/>
    <property type="match status" value="1"/>
</dbReference>
<dbReference type="NCBIfam" id="NF000990">
    <property type="entry name" value="PRK00103.2-4"/>
    <property type="match status" value="1"/>
</dbReference>
<comment type="function">
    <text evidence="5">Specifically methylates the pseudouridine at position 1915 (m3Psi1915) in 23S rRNA.</text>
</comment>
<proteinExistence type="inferred from homology"/>
<reference evidence="6" key="1">
    <citation type="submission" date="2022-11" db="EMBL/GenBank/DDBJ databases">
        <title>The characterization of three novel Bacteroidetes species and genomic analysis of their roles in tidal elemental geochemical cycles.</title>
        <authorList>
            <person name="Ma K.-J."/>
        </authorList>
    </citation>
    <scope>NUCLEOTIDE SEQUENCE</scope>
    <source>
        <strain evidence="6">M415</strain>
    </source>
</reference>
<feature type="binding site" evidence="5">
    <location>
        <position position="105"/>
    </location>
    <ligand>
        <name>S-adenosyl-L-methionine</name>
        <dbReference type="ChEBI" id="CHEBI:59789"/>
    </ligand>
</feature>
<dbReference type="AlphaFoldDB" id="A0AAE3MLW8"/>
<evidence type="ECO:0000256" key="1">
    <source>
        <dbReference type="ARBA" id="ARBA00022603"/>
    </source>
</evidence>
<evidence type="ECO:0000256" key="4">
    <source>
        <dbReference type="ARBA" id="ARBA00038303"/>
    </source>
</evidence>
<dbReference type="CDD" id="cd18081">
    <property type="entry name" value="RlmH-like"/>
    <property type="match status" value="1"/>
</dbReference>
<organism evidence="6 7">
    <name type="scientific">Lentiprolixibacter aurantiacus</name>
    <dbReference type="NCBI Taxonomy" id="2993939"/>
    <lineage>
        <taxon>Bacteria</taxon>
        <taxon>Pseudomonadati</taxon>
        <taxon>Bacteroidota</taxon>
        <taxon>Flavobacteriia</taxon>
        <taxon>Flavobacteriales</taxon>
        <taxon>Flavobacteriaceae</taxon>
        <taxon>Lentiprolixibacter</taxon>
    </lineage>
</organism>
<dbReference type="RefSeq" id="WP_266013941.1">
    <property type="nucleotide sequence ID" value="NZ_JAPFQP010000004.1"/>
</dbReference>
<keyword evidence="7" id="KW-1185">Reference proteome</keyword>
<dbReference type="EMBL" id="JAPFQP010000004">
    <property type="protein sequence ID" value="MCX2720200.1"/>
    <property type="molecule type" value="Genomic_DNA"/>
</dbReference>
<evidence type="ECO:0000256" key="3">
    <source>
        <dbReference type="ARBA" id="ARBA00022691"/>
    </source>
</evidence>
<protein>
    <recommendedName>
        <fullName evidence="5">Ribosomal RNA large subunit methyltransferase H</fullName>
        <ecNumber evidence="5">2.1.1.177</ecNumber>
    </recommendedName>
    <alternativeName>
        <fullName evidence="5">23S rRNA (pseudouridine1915-N3)-methyltransferase</fullName>
    </alternativeName>
    <alternativeName>
        <fullName evidence="5">23S rRNA m3Psi1915 methyltransferase</fullName>
    </alternativeName>
    <alternativeName>
        <fullName evidence="5">rRNA (pseudouridine-N3-)-methyltransferase RlmH</fullName>
    </alternativeName>
</protein>
<dbReference type="GO" id="GO:0070038">
    <property type="term" value="F:rRNA (pseudouridine-N3-)-methyltransferase activity"/>
    <property type="evidence" value="ECO:0007669"/>
    <property type="project" value="UniProtKB-UniRule"/>
</dbReference>
<comment type="caution">
    <text evidence="6">The sequence shown here is derived from an EMBL/GenBank/DDBJ whole genome shotgun (WGS) entry which is preliminary data.</text>
</comment>
<name>A0AAE3MLW8_9FLAO</name>
<gene>
    <name evidence="5 6" type="primary">rlmH</name>
    <name evidence="6" type="ORF">OO016_11360</name>
</gene>
<feature type="binding site" evidence="5">
    <location>
        <begin position="124"/>
        <end position="129"/>
    </location>
    <ligand>
        <name>S-adenosyl-L-methionine</name>
        <dbReference type="ChEBI" id="CHEBI:59789"/>
    </ligand>
</feature>
<dbReference type="EC" id="2.1.1.177" evidence="5"/>
<keyword evidence="3 5" id="KW-0949">S-adenosyl-L-methionine</keyword>
<comment type="subcellular location">
    <subcellularLocation>
        <location evidence="5">Cytoplasm</location>
    </subcellularLocation>
</comment>
<comment type="catalytic activity">
    <reaction evidence="5">
        <text>pseudouridine(1915) in 23S rRNA + S-adenosyl-L-methionine = N(3)-methylpseudouridine(1915) in 23S rRNA + S-adenosyl-L-homocysteine + H(+)</text>
        <dbReference type="Rhea" id="RHEA:42752"/>
        <dbReference type="Rhea" id="RHEA-COMP:10221"/>
        <dbReference type="Rhea" id="RHEA-COMP:10222"/>
        <dbReference type="ChEBI" id="CHEBI:15378"/>
        <dbReference type="ChEBI" id="CHEBI:57856"/>
        <dbReference type="ChEBI" id="CHEBI:59789"/>
        <dbReference type="ChEBI" id="CHEBI:65314"/>
        <dbReference type="ChEBI" id="CHEBI:74486"/>
        <dbReference type="EC" id="2.1.1.177"/>
    </reaction>
</comment>
<keyword evidence="1 5" id="KW-0489">Methyltransferase</keyword>
<evidence type="ECO:0000313" key="7">
    <source>
        <dbReference type="Proteomes" id="UP001207116"/>
    </source>
</evidence>
<dbReference type="PANTHER" id="PTHR33603">
    <property type="entry name" value="METHYLTRANSFERASE"/>
    <property type="match status" value="1"/>
</dbReference>
<dbReference type="HAMAP" id="MF_00658">
    <property type="entry name" value="23SrRNA_methyltr_H"/>
    <property type="match status" value="1"/>
</dbReference>
<keyword evidence="2 5" id="KW-0808">Transferase</keyword>
<evidence type="ECO:0000256" key="2">
    <source>
        <dbReference type="ARBA" id="ARBA00022679"/>
    </source>
</evidence>
<evidence type="ECO:0000313" key="6">
    <source>
        <dbReference type="EMBL" id="MCX2720200.1"/>
    </source>
</evidence>
<sequence length="157" mass="18046">MKIKLLVVGKTQSADLAGLIDTYTRRVNRYLPFEIEVIPDLKKAGNLPENTLKQKEGLLILDRLRDGDTVFLLDERGKQYGSVEFSKFLQEQMNRGGKQLIFVVGGAYGFDKEVHNSSQGKISLSKMTFSHQMVRLFFVEQLYRGFSILRNEPYHNQ</sequence>
<dbReference type="GO" id="GO:0005737">
    <property type="term" value="C:cytoplasm"/>
    <property type="evidence" value="ECO:0007669"/>
    <property type="project" value="UniProtKB-SubCell"/>
</dbReference>